<dbReference type="Pfam" id="PF04542">
    <property type="entry name" value="Sigma70_r2"/>
    <property type="match status" value="1"/>
</dbReference>
<dbReference type="NCBIfam" id="TIGR02937">
    <property type="entry name" value="sigma70-ECF"/>
    <property type="match status" value="1"/>
</dbReference>
<dbReference type="PATRIC" id="fig|888050.3.peg.263"/>
<dbReference type="Pfam" id="PF08281">
    <property type="entry name" value="Sigma70_r4_2"/>
    <property type="match status" value="1"/>
</dbReference>
<evidence type="ECO:0000256" key="7">
    <source>
        <dbReference type="SAM" id="MobiDB-lite"/>
    </source>
</evidence>
<feature type="domain" description="RNA polymerase sigma factor 70 region 4 type 2" evidence="9">
    <location>
        <begin position="146"/>
        <end position="198"/>
    </location>
</feature>
<accession>N6W8P7</accession>
<comment type="similarity">
    <text evidence="1 6">Belongs to the sigma-70 factor family. ECF subfamily.</text>
</comment>
<evidence type="ECO:0000259" key="8">
    <source>
        <dbReference type="Pfam" id="PF04542"/>
    </source>
</evidence>
<dbReference type="OrthoDB" id="9803470at2"/>
<proteinExistence type="inferred from homology"/>
<dbReference type="Proteomes" id="UP000013015">
    <property type="component" value="Unassembled WGS sequence"/>
</dbReference>
<dbReference type="Gene3D" id="1.10.10.10">
    <property type="entry name" value="Winged helix-like DNA-binding domain superfamily/Winged helix DNA-binding domain"/>
    <property type="match status" value="1"/>
</dbReference>
<name>N6W8P7_9ACTO</name>
<dbReference type="PANTHER" id="PTHR43133:SF59">
    <property type="entry name" value="ECF RNA POLYMERASE SIGMA FACTOR SIGR"/>
    <property type="match status" value="1"/>
</dbReference>
<dbReference type="HOGENOM" id="CLU_047691_1_1_11"/>
<dbReference type="InterPro" id="IPR039425">
    <property type="entry name" value="RNA_pol_sigma-70-like"/>
</dbReference>
<dbReference type="GO" id="GO:0016987">
    <property type="term" value="F:sigma factor activity"/>
    <property type="evidence" value="ECO:0007669"/>
    <property type="project" value="UniProtKB-KW"/>
</dbReference>
<dbReference type="PANTHER" id="PTHR43133">
    <property type="entry name" value="RNA POLYMERASE ECF-TYPE SIGMA FACTO"/>
    <property type="match status" value="1"/>
</dbReference>
<sequence length="216" mass="23383">MTSLPTTTASADTSAQHSEHSAPEADSSSAELDARFAAEALPLASRLFGAALGMTRNRADAEDLVQETYLKAYSRFHQYEPGTNITAWLYRILTNTYISHYRKAKRSPARASTEGVEDWQLAEAASHDPIGLKSAEVEALAQMPSEAVKEALDALSEEQRMVVVLADVDSLSYKEIAATLGIPIGTVMSRLHRGRAALRRSLAHVAAEYGIGGHNE</sequence>
<dbReference type="AlphaFoldDB" id="N6W8P7"/>
<keyword evidence="4 6" id="KW-0238">DNA-binding</keyword>
<evidence type="ECO:0000256" key="6">
    <source>
        <dbReference type="RuleBase" id="RU000716"/>
    </source>
</evidence>
<comment type="caution">
    <text evidence="10">The sequence shown here is derived from an EMBL/GenBank/DDBJ whole genome shotgun (WGS) entry which is preliminary data.</text>
</comment>
<evidence type="ECO:0000256" key="5">
    <source>
        <dbReference type="ARBA" id="ARBA00023163"/>
    </source>
</evidence>
<dbReference type="InterPro" id="IPR000838">
    <property type="entry name" value="RNA_pol_sigma70_ECF_CS"/>
</dbReference>
<dbReference type="GO" id="GO:0006352">
    <property type="term" value="P:DNA-templated transcription initiation"/>
    <property type="evidence" value="ECO:0007669"/>
    <property type="project" value="InterPro"/>
</dbReference>
<dbReference type="NCBIfam" id="TIGR02947">
    <property type="entry name" value="SigH_actino"/>
    <property type="match status" value="1"/>
</dbReference>
<protein>
    <recommendedName>
        <fullName evidence="6">RNA polymerase sigma factor</fullName>
    </recommendedName>
</protein>
<feature type="compositionally biased region" description="Polar residues" evidence="7">
    <location>
        <begin position="1"/>
        <end position="16"/>
    </location>
</feature>
<dbReference type="GO" id="GO:0006950">
    <property type="term" value="P:response to stress"/>
    <property type="evidence" value="ECO:0007669"/>
    <property type="project" value="UniProtKB-ARBA"/>
</dbReference>
<dbReference type="Gene3D" id="1.10.1740.10">
    <property type="match status" value="1"/>
</dbReference>
<dbReference type="RefSeq" id="WP_005961929.1">
    <property type="nucleotide sequence ID" value="NZ_CP040505.1"/>
</dbReference>
<dbReference type="GO" id="GO:0003677">
    <property type="term" value="F:DNA binding"/>
    <property type="evidence" value="ECO:0007669"/>
    <property type="project" value="UniProtKB-KW"/>
</dbReference>
<evidence type="ECO:0000256" key="4">
    <source>
        <dbReference type="ARBA" id="ARBA00023125"/>
    </source>
</evidence>
<evidence type="ECO:0000256" key="2">
    <source>
        <dbReference type="ARBA" id="ARBA00023015"/>
    </source>
</evidence>
<dbReference type="InterPro" id="IPR014284">
    <property type="entry name" value="RNA_pol_sigma-70_dom"/>
</dbReference>
<evidence type="ECO:0000259" key="9">
    <source>
        <dbReference type="Pfam" id="PF08281"/>
    </source>
</evidence>
<dbReference type="CDD" id="cd06171">
    <property type="entry name" value="Sigma70_r4"/>
    <property type="match status" value="1"/>
</dbReference>
<dbReference type="InterPro" id="IPR014293">
    <property type="entry name" value="RNA_pol_sigma70_actinobac"/>
</dbReference>
<dbReference type="InterPro" id="IPR013324">
    <property type="entry name" value="RNA_pol_sigma_r3/r4-like"/>
</dbReference>
<dbReference type="eggNOG" id="COG1595">
    <property type="taxonomic scope" value="Bacteria"/>
</dbReference>
<keyword evidence="5 6" id="KW-0804">Transcription</keyword>
<organism evidence="10 11">
    <name type="scientific">Schaalia cardiffensis F0333</name>
    <dbReference type="NCBI Taxonomy" id="888050"/>
    <lineage>
        <taxon>Bacteria</taxon>
        <taxon>Bacillati</taxon>
        <taxon>Actinomycetota</taxon>
        <taxon>Actinomycetes</taxon>
        <taxon>Actinomycetales</taxon>
        <taxon>Actinomycetaceae</taxon>
        <taxon>Schaalia</taxon>
    </lineage>
</organism>
<keyword evidence="11" id="KW-1185">Reference proteome</keyword>
<dbReference type="InterPro" id="IPR013325">
    <property type="entry name" value="RNA_pol_sigma_r2"/>
</dbReference>
<dbReference type="SUPFAM" id="SSF88946">
    <property type="entry name" value="Sigma2 domain of RNA polymerase sigma factors"/>
    <property type="match status" value="1"/>
</dbReference>
<evidence type="ECO:0000313" key="11">
    <source>
        <dbReference type="Proteomes" id="UP000013015"/>
    </source>
</evidence>
<keyword evidence="3 6" id="KW-0731">Sigma factor</keyword>
<dbReference type="STRING" id="888050.HMPREF9004_0270"/>
<feature type="domain" description="RNA polymerase sigma-70 region 2" evidence="8">
    <location>
        <begin position="45"/>
        <end position="106"/>
    </location>
</feature>
<dbReference type="InterPro" id="IPR036388">
    <property type="entry name" value="WH-like_DNA-bd_sf"/>
</dbReference>
<dbReference type="SUPFAM" id="SSF88659">
    <property type="entry name" value="Sigma3 and sigma4 domains of RNA polymerase sigma factors"/>
    <property type="match status" value="1"/>
</dbReference>
<evidence type="ECO:0000256" key="1">
    <source>
        <dbReference type="ARBA" id="ARBA00010641"/>
    </source>
</evidence>
<evidence type="ECO:0000313" key="10">
    <source>
        <dbReference type="EMBL" id="ENO18935.1"/>
    </source>
</evidence>
<dbReference type="InterPro" id="IPR013249">
    <property type="entry name" value="RNA_pol_sigma70_r4_t2"/>
</dbReference>
<feature type="region of interest" description="Disordered" evidence="7">
    <location>
        <begin position="1"/>
        <end position="31"/>
    </location>
</feature>
<dbReference type="EMBL" id="AQHZ01000005">
    <property type="protein sequence ID" value="ENO18935.1"/>
    <property type="molecule type" value="Genomic_DNA"/>
</dbReference>
<gene>
    <name evidence="10" type="primary">rpoE</name>
    <name evidence="10" type="ORF">HMPREF9004_0270</name>
</gene>
<evidence type="ECO:0000256" key="3">
    <source>
        <dbReference type="ARBA" id="ARBA00023082"/>
    </source>
</evidence>
<dbReference type="InterPro" id="IPR007627">
    <property type="entry name" value="RNA_pol_sigma70_r2"/>
</dbReference>
<keyword evidence="2 6" id="KW-0805">Transcription regulation</keyword>
<dbReference type="PROSITE" id="PS01063">
    <property type="entry name" value="SIGMA70_ECF"/>
    <property type="match status" value="1"/>
</dbReference>
<reference evidence="10 11" key="1">
    <citation type="submission" date="2013-03" db="EMBL/GenBank/DDBJ databases">
        <title>Reference genome for the Human Microbiome Project.</title>
        <authorList>
            <person name="Aqrawi P."/>
            <person name="Ayvaz T."/>
            <person name="Bess C."/>
            <person name="Blankenburg K."/>
            <person name="Coyle M."/>
            <person name="Deng J."/>
            <person name="Forbes L."/>
            <person name="Fowler G."/>
            <person name="Francisco L."/>
            <person name="Fu Q."/>
            <person name="Gibbs R."/>
            <person name="Gross S."/>
            <person name="Gubbala S."/>
            <person name="Hale W."/>
            <person name="Hemphill L."/>
            <person name="Highlander S."/>
            <person name="Hirani K."/>
            <person name="Jackson L."/>
            <person name="Jakkamsetti A."/>
            <person name="Javaid M."/>
            <person name="Jayaseelan J.C."/>
            <person name="Jiang H."/>
            <person name="Joshi V."/>
            <person name="Korchina V."/>
            <person name="Kovar C."/>
            <person name="Lara F."/>
            <person name="Lee S."/>
            <person name="Liu Y."/>
            <person name="Mata R."/>
            <person name="Mathew T."/>
            <person name="Munidasa M."/>
            <person name="Muzny D."/>
            <person name="Nazareth L."/>
            <person name="Ngo R."/>
            <person name="Nguyen L."/>
            <person name="Nguyen N."/>
            <person name="Okwuonu G."/>
            <person name="Ongeri F."/>
            <person name="Palculict T."/>
            <person name="Patil S."/>
            <person name="Petrosino J."/>
            <person name="Pham C."/>
            <person name="Pham P."/>
            <person name="Pu L.-L."/>
            <person name="Qin X."/>
            <person name="Qu J."/>
            <person name="Reid J."/>
            <person name="Ross M."/>
            <person name="Ruth R."/>
            <person name="Saada N."/>
            <person name="San Lucas F."/>
            <person name="Santibanez J."/>
            <person name="Shang Y."/>
            <person name="Simmons D."/>
            <person name="Song X.-Z."/>
            <person name="Tang L.-Y."/>
            <person name="Thornton R."/>
            <person name="Warren J."/>
            <person name="Weissenberger G."/>
            <person name="Wilczek-Boney K."/>
            <person name="Worley K."/>
            <person name="Youmans B."/>
            <person name="Zhang J."/>
            <person name="Zhang L."/>
            <person name="Zhao Z."/>
            <person name="Zhou C."/>
            <person name="Zhu D."/>
            <person name="Zhu Y."/>
        </authorList>
    </citation>
    <scope>NUCLEOTIDE SEQUENCE [LARGE SCALE GENOMIC DNA]</scope>
    <source>
        <strain evidence="10 11">F0333</strain>
    </source>
</reference>